<evidence type="ECO:0000313" key="2">
    <source>
        <dbReference type="Proteomes" id="UP000252415"/>
    </source>
</evidence>
<comment type="caution">
    <text evidence="1">The sequence shown here is derived from an EMBL/GenBank/DDBJ whole genome shotgun (WGS) entry which is preliminary data.</text>
</comment>
<dbReference type="AlphaFoldDB" id="A0A368VP42"/>
<keyword evidence="2" id="KW-1185">Reference proteome</keyword>
<name>A0A368VP42_9BACL</name>
<organism evidence="1 2">
    <name type="scientific">Paenibacillus prosopidis</name>
    <dbReference type="NCBI Taxonomy" id="630520"/>
    <lineage>
        <taxon>Bacteria</taxon>
        <taxon>Bacillati</taxon>
        <taxon>Bacillota</taxon>
        <taxon>Bacilli</taxon>
        <taxon>Bacillales</taxon>
        <taxon>Paenibacillaceae</taxon>
        <taxon>Paenibacillus</taxon>
    </lineage>
</organism>
<dbReference type="Proteomes" id="UP000252415">
    <property type="component" value="Unassembled WGS sequence"/>
</dbReference>
<protein>
    <submittedName>
        <fullName evidence="1">Uncharacterized protein</fullName>
    </submittedName>
</protein>
<accession>A0A368VP42</accession>
<evidence type="ECO:0000313" key="1">
    <source>
        <dbReference type="EMBL" id="RCW42745.1"/>
    </source>
</evidence>
<reference evidence="1 2" key="1">
    <citation type="submission" date="2018-07" db="EMBL/GenBank/DDBJ databases">
        <title>Genomic Encyclopedia of Type Strains, Phase III (KMG-III): the genomes of soil and plant-associated and newly described type strains.</title>
        <authorList>
            <person name="Whitman W."/>
        </authorList>
    </citation>
    <scope>NUCLEOTIDE SEQUENCE [LARGE SCALE GENOMIC DNA]</scope>
    <source>
        <strain evidence="1 2">CECT 7506</strain>
    </source>
</reference>
<gene>
    <name evidence="1" type="ORF">DFP97_115179</name>
</gene>
<dbReference type="EMBL" id="QPJD01000015">
    <property type="protein sequence ID" value="RCW42745.1"/>
    <property type="molecule type" value="Genomic_DNA"/>
</dbReference>
<proteinExistence type="predicted"/>
<sequence>MYEPNENKKQNIQSNSKTYEKLLTQKIRKDKPMKNN</sequence>